<keyword evidence="2" id="KW-1185">Reference proteome</keyword>
<proteinExistence type="predicted"/>
<dbReference type="Gene3D" id="3.40.50.620">
    <property type="entry name" value="HUPs"/>
    <property type="match status" value="1"/>
</dbReference>
<dbReference type="AlphaFoldDB" id="A0A8J7MET0"/>
<reference evidence="1" key="1">
    <citation type="submission" date="2021-01" db="EMBL/GenBank/DDBJ databases">
        <title>Modified the classification status of verrucomicrobia.</title>
        <authorList>
            <person name="Feng X."/>
        </authorList>
    </citation>
    <scope>NUCLEOTIDE SEQUENCE</scope>
    <source>
        <strain evidence="1">_KCTC 22039</strain>
    </source>
</reference>
<dbReference type="Proteomes" id="UP000624703">
    <property type="component" value="Unassembled WGS sequence"/>
</dbReference>
<evidence type="ECO:0000313" key="2">
    <source>
        <dbReference type="Proteomes" id="UP000624703"/>
    </source>
</evidence>
<organism evidence="1 2">
    <name type="scientific">Persicirhabdus sediminis</name>
    <dbReference type="NCBI Taxonomy" id="454144"/>
    <lineage>
        <taxon>Bacteria</taxon>
        <taxon>Pseudomonadati</taxon>
        <taxon>Verrucomicrobiota</taxon>
        <taxon>Verrucomicrobiia</taxon>
        <taxon>Verrucomicrobiales</taxon>
        <taxon>Verrucomicrobiaceae</taxon>
        <taxon>Persicirhabdus</taxon>
    </lineage>
</organism>
<sequence length="480" mass="52722">MKRMMSVYREMIDRSADVVLVPAYAMSGGWPGRLLERSNFSEKEMQAMDFLSESVVAEPLILYTEEYNEAHGRLQPRLYVLHDGKVRSAEASVLNQDGQPQCWVVDVAGKSIIIAVESAILGGGGELCELLESLLVANEVAQPAALVCLCSHAYSWADAPVDRESFAQTAAKFNLPLIYLNEVGGRGDRVMAGGSFAVNSDGSLSSQLQVLADDLQVINLLDSDASVAKLDYKEAKHLLSALVLGLRDFVHCRGVSSVVLHADGSLSSQLAVIIARLALGDECVLLAKPAVDSSVETSDSTWLYPAIDESLIGEVDEFARASWLERLQSQWLMSQAESSATLVISSMNKLDYQLGEYVLGGRSMGHLSLLADCFPSQLQLLADYLQGQGVEIARCEMPVSMRLPCSELVAEEIITLYREKLLSSDEIIGHDGRHEDAVRWIKRRLDLNEWKGSQMPPILRVTSQLRSNEMADPVAHRFFS</sequence>
<dbReference type="SUPFAM" id="SSF56317">
    <property type="entry name" value="Carbon-nitrogen hydrolase"/>
    <property type="match status" value="1"/>
</dbReference>
<name>A0A8J7MET0_9BACT</name>
<dbReference type="InterPro" id="IPR014729">
    <property type="entry name" value="Rossmann-like_a/b/a_fold"/>
</dbReference>
<dbReference type="EMBL" id="JAENIM010000046">
    <property type="protein sequence ID" value="MBK1792624.1"/>
    <property type="molecule type" value="Genomic_DNA"/>
</dbReference>
<gene>
    <name evidence="1" type="ORF">JIN82_15775</name>
</gene>
<accession>A0A8J7MET0</accession>
<protein>
    <submittedName>
        <fullName evidence="1">Uncharacterized protein</fullName>
    </submittedName>
</protein>
<dbReference type="Gene3D" id="3.60.110.10">
    <property type="entry name" value="Carbon-nitrogen hydrolase"/>
    <property type="match status" value="1"/>
</dbReference>
<dbReference type="SUPFAM" id="SSF52402">
    <property type="entry name" value="Adenine nucleotide alpha hydrolases-like"/>
    <property type="match status" value="1"/>
</dbReference>
<dbReference type="InterPro" id="IPR036526">
    <property type="entry name" value="C-N_Hydrolase_sf"/>
</dbReference>
<evidence type="ECO:0000313" key="1">
    <source>
        <dbReference type="EMBL" id="MBK1792624.1"/>
    </source>
</evidence>
<comment type="caution">
    <text evidence="1">The sequence shown here is derived from an EMBL/GenBank/DDBJ whole genome shotgun (WGS) entry which is preliminary data.</text>
</comment>